<gene>
    <name evidence="1" type="ORF">SGRAN_3001</name>
</gene>
<evidence type="ECO:0000313" key="2">
    <source>
        <dbReference type="Proteomes" id="UP000058599"/>
    </source>
</evidence>
<protein>
    <submittedName>
        <fullName evidence="1">Uncharacterized protein</fullName>
    </submittedName>
</protein>
<keyword evidence="2" id="KW-1185">Reference proteome</keyword>
<dbReference type="KEGG" id="sgi:SGRAN_3001"/>
<name>A0AA86GSU3_9SPHN</name>
<dbReference type="AlphaFoldDB" id="A0AA86GSU3"/>
<accession>A0AA86GSU3</accession>
<organism evidence="1 2">
    <name type="scientific">Sphingopyxis granuli</name>
    <dbReference type="NCBI Taxonomy" id="267128"/>
    <lineage>
        <taxon>Bacteria</taxon>
        <taxon>Pseudomonadati</taxon>
        <taxon>Pseudomonadota</taxon>
        <taxon>Alphaproteobacteria</taxon>
        <taxon>Sphingomonadales</taxon>
        <taxon>Sphingomonadaceae</taxon>
        <taxon>Sphingopyxis</taxon>
    </lineage>
</organism>
<reference evidence="1 2" key="1">
    <citation type="journal article" date="2016" name="BMC Genomics">
        <title>Genomic analysis of the nitrate-respiring Sphingopyxis granuli (formerly Sphingomonas macrogoltabida) strain TFA.</title>
        <authorList>
            <person name="Garcia-Romero I."/>
            <person name="Perez-Pulido A.J."/>
            <person name="Gonzalez-Flores Y.E."/>
            <person name="Reyes-Ramirez F."/>
            <person name="Santero E."/>
            <person name="Floriano B."/>
        </authorList>
    </citation>
    <scope>NUCLEOTIDE SEQUENCE [LARGE SCALE GENOMIC DNA]</scope>
    <source>
        <strain evidence="1 2">TFA</strain>
    </source>
</reference>
<sequence>MHRFRIEALADPQSLPRVAGFFAQRAIVPTSLSASLDRGWMRIEVAVANLAAQQAAILAAKLGETVAIAAVELEDSGGAMPAIPVGAPASARSPAPVSP</sequence>
<evidence type="ECO:0000313" key="1">
    <source>
        <dbReference type="EMBL" id="AMG75348.1"/>
    </source>
</evidence>
<proteinExistence type="predicted"/>
<dbReference type="RefSeq" id="WP_067184983.1">
    <property type="nucleotide sequence ID" value="NZ_CP012199.1"/>
</dbReference>
<dbReference type="Proteomes" id="UP000058599">
    <property type="component" value="Chromosome"/>
</dbReference>
<dbReference type="EMBL" id="CP012199">
    <property type="protein sequence ID" value="AMG75348.1"/>
    <property type="molecule type" value="Genomic_DNA"/>
</dbReference>